<feature type="region of interest" description="Disordered" evidence="1">
    <location>
        <begin position="133"/>
        <end position="168"/>
    </location>
</feature>
<comment type="caution">
    <text evidence="2">The sequence shown here is derived from an EMBL/GenBank/DDBJ whole genome shotgun (WGS) entry which is preliminary data.</text>
</comment>
<organism evidence="2 3">
    <name type="scientific">Slackia equolifaciens</name>
    <dbReference type="NCBI Taxonomy" id="498718"/>
    <lineage>
        <taxon>Bacteria</taxon>
        <taxon>Bacillati</taxon>
        <taxon>Actinomycetota</taxon>
        <taxon>Coriobacteriia</taxon>
        <taxon>Eggerthellales</taxon>
        <taxon>Eggerthellaceae</taxon>
        <taxon>Slackia</taxon>
    </lineage>
</organism>
<name>A0A3N0AXD4_9ACTN</name>
<dbReference type="InterPro" id="IPR051454">
    <property type="entry name" value="RNA/ubiquinone_mod_enzymes"/>
</dbReference>
<keyword evidence="3" id="KW-1185">Reference proteome</keyword>
<proteinExistence type="predicted"/>
<dbReference type="AlphaFoldDB" id="A0A3N0AXD4"/>
<dbReference type="EMBL" id="QIBX01000011">
    <property type="protein sequence ID" value="RNL39512.1"/>
    <property type="molecule type" value="Genomic_DNA"/>
</dbReference>
<dbReference type="RefSeq" id="WP_123209014.1">
    <property type="nucleotide sequence ID" value="NZ_JBHTHO010000020.1"/>
</dbReference>
<dbReference type="Pfam" id="PF01136">
    <property type="entry name" value="Peptidase_U32"/>
    <property type="match status" value="1"/>
</dbReference>
<evidence type="ECO:0008006" key="4">
    <source>
        <dbReference type="Google" id="ProtNLM"/>
    </source>
</evidence>
<dbReference type="PANTHER" id="PTHR30217">
    <property type="entry name" value="PEPTIDASE U32 FAMILY"/>
    <property type="match status" value="1"/>
</dbReference>
<dbReference type="InterPro" id="IPR001539">
    <property type="entry name" value="Peptidase_U32"/>
</dbReference>
<evidence type="ECO:0000313" key="2">
    <source>
        <dbReference type="EMBL" id="RNL39512.1"/>
    </source>
</evidence>
<gene>
    <name evidence="2" type="ORF">DMP06_06920</name>
</gene>
<accession>A0A3N0AXD4</accession>
<reference evidence="3" key="1">
    <citation type="submission" date="2018-05" db="EMBL/GenBank/DDBJ databases">
        <title>Genome Sequencing of selected type strains of the family Eggerthellaceae.</title>
        <authorList>
            <person name="Danylec N."/>
            <person name="Stoll D.A."/>
            <person name="Doetsch A."/>
            <person name="Huch M."/>
        </authorList>
    </citation>
    <scope>NUCLEOTIDE SEQUENCE [LARGE SCALE GENOMIC DNA]</scope>
    <source>
        <strain evidence="3">DSM 24851</strain>
    </source>
</reference>
<dbReference type="PANTHER" id="PTHR30217:SF10">
    <property type="entry name" value="23S RRNA 5-HYDROXYCYTIDINE C2501 SYNTHASE"/>
    <property type="match status" value="1"/>
</dbReference>
<protein>
    <recommendedName>
        <fullName evidence="4">Peptidase U32</fullName>
    </recommendedName>
</protein>
<evidence type="ECO:0000313" key="3">
    <source>
        <dbReference type="Proteomes" id="UP000269591"/>
    </source>
</evidence>
<evidence type="ECO:0000256" key="1">
    <source>
        <dbReference type="SAM" id="MobiDB-lite"/>
    </source>
</evidence>
<dbReference type="Proteomes" id="UP000269591">
    <property type="component" value="Unassembled WGS sequence"/>
</dbReference>
<sequence>MKILAPLASLEPGAIEARYQAGARELYFGLASAAWTRRFGPYCNLNRMSDFGSRANTIDEKQAADATRSIHAAQCSAFVTLNAGLYEAEQLTYLRKLCQTLAEGKACAGTADGMTGGAQGDTQRENARMTNVAGDGANRKDAAATSEASAIKAERSNGDAAVSHKRRGTNAPDGVIVSTRALGRIVAEAGLSPVASTMLDACNADVVRTLRDAGFKRIIVPREMSLDEIGMLTAAFPDVEFEAFLMRDGCMFSDSHCFTRHLPGHGALCGTLRMSERRFVRAKDAQGFADVHNSELTDELYRSFHMKRACGLCAIYRLLHMGIAAVKIVGRADNEQELLDDIALVQRNLDIAQTAPSEQAYLNAMEFPPDRAATCKLGLNCYYPEVRFPL</sequence>
<dbReference type="OrthoDB" id="1983353at2"/>